<evidence type="ECO:0000313" key="4">
    <source>
        <dbReference type="Proteomes" id="UP000622860"/>
    </source>
</evidence>
<keyword evidence="2" id="KW-0812">Transmembrane</keyword>
<evidence type="ECO:0000256" key="1">
    <source>
        <dbReference type="SAM" id="MobiDB-lite"/>
    </source>
</evidence>
<reference evidence="3" key="1">
    <citation type="journal article" date="2014" name="Int. J. Syst. Evol. Microbiol.">
        <title>Complete genome sequence of Corynebacterium casei LMG S-19264T (=DSM 44701T), isolated from a smear-ripened cheese.</title>
        <authorList>
            <consortium name="US DOE Joint Genome Institute (JGI-PGF)"/>
            <person name="Walter F."/>
            <person name="Albersmeier A."/>
            <person name="Kalinowski J."/>
            <person name="Ruckert C."/>
        </authorList>
    </citation>
    <scope>NUCLEOTIDE SEQUENCE</scope>
    <source>
        <strain evidence="3">CGMCC 1.12754</strain>
    </source>
</reference>
<dbReference type="Proteomes" id="UP000622860">
    <property type="component" value="Unassembled WGS sequence"/>
</dbReference>
<dbReference type="AlphaFoldDB" id="A0A917H1V8"/>
<accession>A0A917H1V8</accession>
<feature type="region of interest" description="Disordered" evidence="1">
    <location>
        <begin position="130"/>
        <end position="155"/>
    </location>
</feature>
<gene>
    <name evidence="3" type="ORF">GCM10011398_05690</name>
</gene>
<evidence type="ECO:0000256" key="2">
    <source>
        <dbReference type="SAM" id="Phobius"/>
    </source>
</evidence>
<feature type="transmembrane region" description="Helical" evidence="2">
    <location>
        <begin position="7"/>
        <end position="27"/>
    </location>
</feature>
<sequence length="155" mass="17242">MNRIAGPLFIIGWFCIASGIILGIVNLDQVVGYEENYLGETEEITETSWVSFVNFVVAGVITGCIMFGFAEIVNLLDRGNKLKEESNRIMQKSTSIAINESNKTKQPVENGITSLNRAKELSIEQELKEVDNDKSLSHGMKEAMKASIKRREGIE</sequence>
<dbReference type="RefSeq" id="WP_188453816.1">
    <property type="nucleotide sequence ID" value="NZ_BMFR01000001.1"/>
</dbReference>
<organism evidence="3 4">
    <name type="scientific">Virgibacillus oceani</name>
    <dbReference type="NCBI Taxonomy" id="1479511"/>
    <lineage>
        <taxon>Bacteria</taxon>
        <taxon>Bacillati</taxon>
        <taxon>Bacillota</taxon>
        <taxon>Bacilli</taxon>
        <taxon>Bacillales</taxon>
        <taxon>Bacillaceae</taxon>
        <taxon>Virgibacillus</taxon>
    </lineage>
</organism>
<keyword evidence="2" id="KW-1133">Transmembrane helix</keyword>
<comment type="caution">
    <text evidence="3">The sequence shown here is derived from an EMBL/GenBank/DDBJ whole genome shotgun (WGS) entry which is preliminary data.</text>
</comment>
<feature type="transmembrane region" description="Helical" evidence="2">
    <location>
        <begin position="47"/>
        <end position="73"/>
    </location>
</feature>
<keyword evidence="4" id="KW-1185">Reference proteome</keyword>
<keyword evidence="2" id="KW-0472">Membrane</keyword>
<name>A0A917H1V8_9BACI</name>
<proteinExistence type="predicted"/>
<dbReference type="EMBL" id="BMFR01000001">
    <property type="protein sequence ID" value="GGG64922.1"/>
    <property type="molecule type" value="Genomic_DNA"/>
</dbReference>
<protein>
    <submittedName>
        <fullName evidence="3">Uncharacterized protein</fullName>
    </submittedName>
</protein>
<evidence type="ECO:0000313" key="3">
    <source>
        <dbReference type="EMBL" id="GGG64922.1"/>
    </source>
</evidence>
<reference evidence="3" key="2">
    <citation type="submission" date="2020-09" db="EMBL/GenBank/DDBJ databases">
        <authorList>
            <person name="Sun Q."/>
            <person name="Zhou Y."/>
        </authorList>
    </citation>
    <scope>NUCLEOTIDE SEQUENCE</scope>
    <source>
        <strain evidence="3">CGMCC 1.12754</strain>
    </source>
</reference>